<protein>
    <recommendedName>
        <fullName evidence="2">Sporulation stage II protein D amidase enhancer LytB N-terminal domain-containing protein</fullName>
    </recommendedName>
</protein>
<dbReference type="PANTHER" id="PTHR30032:SF4">
    <property type="entry name" value="AMIDASE ENHANCER"/>
    <property type="match status" value="1"/>
</dbReference>
<evidence type="ECO:0000259" key="2">
    <source>
        <dbReference type="Pfam" id="PF08486"/>
    </source>
</evidence>
<dbReference type="eggNOG" id="COG2385">
    <property type="taxonomic scope" value="Bacteria"/>
</dbReference>
<dbReference type="InterPro" id="IPR051922">
    <property type="entry name" value="Bact_Sporulation_Assoc"/>
</dbReference>
<dbReference type="PANTHER" id="PTHR30032">
    <property type="entry name" value="N-ACETYLMURAMOYL-L-ALANINE AMIDASE-RELATED"/>
    <property type="match status" value="1"/>
</dbReference>
<evidence type="ECO:0000313" key="4">
    <source>
        <dbReference type="Proteomes" id="UP000003011"/>
    </source>
</evidence>
<evidence type="ECO:0000256" key="1">
    <source>
        <dbReference type="SAM" id="MobiDB-lite"/>
    </source>
</evidence>
<dbReference type="Proteomes" id="UP000003011">
    <property type="component" value="Unassembled WGS sequence"/>
</dbReference>
<accession>G5GG97</accession>
<evidence type="ECO:0000313" key="3">
    <source>
        <dbReference type="EMBL" id="EHI56307.1"/>
    </source>
</evidence>
<dbReference type="STRING" id="679200.HMPREF9333_00587"/>
<dbReference type="OrthoDB" id="9794671at2"/>
<name>G5GG97_9FIRM</name>
<comment type="caution">
    <text evidence="3">The sequence shown here is derived from an EMBL/GenBank/DDBJ whole genome shotgun (WGS) entry which is preliminary data.</text>
</comment>
<proteinExistence type="predicted"/>
<reference evidence="3 4" key="1">
    <citation type="submission" date="2011-08" db="EMBL/GenBank/DDBJ databases">
        <title>The Genome Sequence of Johnsonella ignava ATCC 51276.</title>
        <authorList>
            <consortium name="The Broad Institute Genome Sequencing Platform"/>
            <person name="Earl A."/>
            <person name="Ward D."/>
            <person name="Feldgarden M."/>
            <person name="Gevers D."/>
            <person name="Izard J."/>
            <person name="Blanton J.M."/>
            <person name="Baranova O.V."/>
            <person name="Dewhirst F.E."/>
            <person name="Young S.K."/>
            <person name="Zeng Q."/>
            <person name="Gargeya S."/>
            <person name="Fitzgerald M."/>
            <person name="Haas B."/>
            <person name="Abouelleil A."/>
            <person name="Alvarado L."/>
            <person name="Arachchi H.M."/>
            <person name="Berlin A."/>
            <person name="Brown A."/>
            <person name="Chapman S.B."/>
            <person name="Chen Z."/>
            <person name="Dunbar C."/>
            <person name="Freedman E."/>
            <person name="Gearin G."/>
            <person name="Gellesch M."/>
            <person name="Goldberg J."/>
            <person name="Griggs A."/>
            <person name="Gujja S."/>
            <person name="Heiman D."/>
            <person name="Howarth C."/>
            <person name="Larson L."/>
            <person name="Lui A."/>
            <person name="MacDonald P.J.P."/>
            <person name="Montmayeur A."/>
            <person name="Murphy C."/>
            <person name="Neiman D."/>
            <person name="Pearson M."/>
            <person name="Priest M."/>
            <person name="Roberts A."/>
            <person name="Saif S."/>
            <person name="Shea T."/>
            <person name="Shenoy N."/>
            <person name="Sisk P."/>
            <person name="Stolte C."/>
            <person name="Sykes S."/>
            <person name="Wortman J."/>
            <person name="Nusbaum C."/>
            <person name="Birren B."/>
        </authorList>
    </citation>
    <scope>NUCLEOTIDE SEQUENCE [LARGE SCALE GENOMIC DNA]</scope>
    <source>
        <strain evidence="3 4">ATCC 51276</strain>
    </source>
</reference>
<dbReference type="GO" id="GO:0030288">
    <property type="term" value="C:outer membrane-bounded periplasmic space"/>
    <property type="evidence" value="ECO:0007669"/>
    <property type="project" value="TreeGrafter"/>
</dbReference>
<dbReference type="PROSITE" id="PS51257">
    <property type="entry name" value="PROKAR_LIPOPROTEIN"/>
    <property type="match status" value="1"/>
</dbReference>
<organism evidence="3 4">
    <name type="scientific">Johnsonella ignava ATCC 51276</name>
    <dbReference type="NCBI Taxonomy" id="679200"/>
    <lineage>
        <taxon>Bacteria</taxon>
        <taxon>Bacillati</taxon>
        <taxon>Bacillota</taxon>
        <taxon>Clostridia</taxon>
        <taxon>Lachnospirales</taxon>
        <taxon>Lachnospiraceae</taxon>
        <taxon>Johnsonella</taxon>
    </lineage>
</organism>
<dbReference type="GO" id="GO:0030435">
    <property type="term" value="P:sporulation resulting in formation of a cellular spore"/>
    <property type="evidence" value="ECO:0007669"/>
    <property type="project" value="InterPro"/>
</dbReference>
<sequence>MKRIRNLLILTNKFIKLILCLSIITVVFAGLTACSDTENTMLRGRAYRALALSYSERSKIGDELTYAQCRDFLIETDMIDRQRASGSNALKLDKAYTYGEMRELYKKLPADENIDKLFKNKNDKKRVNEEVFYEFYIYWCKNMDKFGFVQEIEDTIYGIEDKKGTESQPQENNTSGTSKDSSNDIHVLYTYNNNAFNYDSDKDPQQYLDKKIDMITASGEILYIRKITSEEAVYSGVYLVKNNRTAGDNTSSGNKNKADIGKSLEVMIRSVRRTIPFSEDKGIESILAGNVVNLVIENGEIVSAKKLENKISGKVISIDNENIEIENYGILPKASDFSSYIPGENPSREAVKSIHVGSDVHDFFILDGKLQAALKTGEYTHDKIRVLIMNDNYKFKHHYNIKMISDSDLEIRVGSIVKNVKAGEEFSVNNTDQEFDNKQRMFVTPVLQEASTKITSLKRSLGNPSYGGSFEIVKHDGVLFLINEIDMESYLKKVVPSEMPSKFHIEALKTQAVCARTYACKQIDLAGELRVYGAHADDSINYQVYNNVEGTEDTDNAVDETKGECALYNGKYAETFFYATSAGVSTDAGIWGDDPAKYPYLTSHGISPARPVLNLTTNEEFKAFLNNKEFPAYEKDYPYYRWNTQTTNKILKNKINDVGDILNISIVQRSPGGIAKKMRVDGSSGSRIITGQNSIRAALGDESLIIDKNDKTTISGLSSLPSSFIYIEPLAPDSENVIKFNIYGGGNGHGVGMSQNAAGEMAQSGMDYRQIIDFFFKGVEVR</sequence>
<keyword evidence="4" id="KW-1185">Reference proteome</keyword>
<dbReference type="NCBIfam" id="TIGR02669">
    <property type="entry name" value="SpoIID_LytB"/>
    <property type="match status" value="1"/>
</dbReference>
<feature type="domain" description="Sporulation stage II protein D amidase enhancer LytB N-terminal" evidence="2">
    <location>
        <begin position="480"/>
        <end position="568"/>
    </location>
</feature>
<dbReference type="InterPro" id="IPR013486">
    <property type="entry name" value="SpoIID/LytB"/>
</dbReference>
<feature type="region of interest" description="Disordered" evidence="1">
    <location>
        <begin position="161"/>
        <end position="183"/>
    </location>
</feature>
<dbReference type="Pfam" id="PF08486">
    <property type="entry name" value="SpoIID"/>
    <property type="match status" value="1"/>
</dbReference>
<dbReference type="HOGENOM" id="CLU_021203_2_0_9"/>
<dbReference type="AlphaFoldDB" id="G5GG97"/>
<dbReference type="RefSeq" id="WP_005539717.1">
    <property type="nucleotide sequence ID" value="NZ_JH378830.1"/>
</dbReference>
<dbReference type="PATRIC" id="fig|679200.3.peg.621"/>
<dbReference type="InterPro" id="IPR013693">
    <property type="entry name" value="SpoIID/LytB_N"/>
</dbReference>
<feature type="compositionally biased region" description="Polar residues" evidence="1">
    <location>
        <begin position="166"/>
        <end position="180"/>
    </location>
</feature>
<dbReference type="EMBL" id="ACZL01000011">
    <property type="protein sequence ID" value="EHI56307.1"/>
    <property type="molecule type" value="Genomic_DNA"/>
</dbReference>
<gene>
    <name evidence="3" type="ORF">HMPREF9333_00587</name>
</gene>